<proteinExistence type="predicted"/>
<accession>A0A225D4X4</accession>
<comment type="caution">
    <text evidence="2">The sequence shown here is derived from an EMBL/GenBank/DDBJ whole genome shotgun (WGS) entry which is preliminary data.</text>
</comment>
<feature type="signal peptide" evidence="1">
    <location>
        <begin position="1"/>
        <end position="22"/>
    </location>
</feature>
<sequence length="143" mass="15170">MNLFSMFRQAVGGAVLVGLAVAATGCQKSGPPRAFVTGTVSYQGKTLTTGEVAFYPESAPTEQPCLALIGRDGTYRMTEILLGKYTVSVVAPAKPLPGQTPRTPPPNRPIPVYIPVKFAKPQSSGLSFEVRDGTQQFDIPLAD</sequence>
<evidence type="ECO:0000256" key="1">
    <source>
        <dbReference type="SAM" id="SignalP"/>
    </source>
</evidence>
<evidence type="ECO:0000313" key="2">
    <source>
        <dbReference type="EMBL" id="OWK34694.1"/>
    </source>
</evidence>
<protein>
    <recommendedName>
        <fullName evidence="4">Carboxypeptidase regulatory-like domain-containing protein</fullName>
    </recommendedName>
</protein>
<reference evidence="3" key="1">
    <citation type="submission" date="2017-06" db="EMBL/GenBank/DDBJ databases">
        <title>Genome analysis of Fimbriiglobus ruber SP5, the first member of the order Planctomycetales with confirmed chitinolytic capability.</title>
        <authorList>
            <person name="Ravin N.V."/>
            <person name="Rakitin A.L."/>
            <person name="Ivanova A.A."/>
            <person name="Beletsky A.V."/>
            <person name="Kulichevskaya I.S."/>
            <person name="Mardanov A.V."/>
            <person name="Dedysh S.N."/>
        </authorList>
    </citation>
    <scope>NUCLEOTIDE SEQUENCE [LARGE SCALE GENOMIC DNA]</scope>
    <source>
        <strain evidence="3">SP5</strain>
    </source>
</reference>
<dbReference type="AlphaFoldDB" id="A0A225D4X4"/>
<name>A0A225D4X4_9BACT</name>
<keyword evidence="1" id="KW-0732">Signal</keyword>
<organism evidence="2 3">
    <name type="scientific">Fimbriiglobus ruber</name>
    <dbReference type="NCBI Taxonomy" id="1908690"/>
    <lineage>
        <taxon>Bacteria</taxon>
        <taxon>Pseudomonadati</taxon>
        <taxon>Planctomycetota</taxon>
        <taxon>Planctomycetia</taxon>
        <taxon>Gemmatales</taxon>
        <taxon>Gemmataceae</taxon>
        <taxon>Fimbriiglobus</taxon>
    </lineage>
</organism>
<feature type="chain" id="PRO_5012013748" description="Carboxypeptidase regulatory-like domain-containing protein" evidence="1">
    <location>
        <begin position="23"/>
        <end position="143"/>
    </location>
</feature>
<evidence type="ECO:0000313" key="3">
    <source>
        <dbReference type="Proteomes" id="UP000214646"/>
    </source>
</evidence>
<evidence type="ECO:0008006" key="4">
    <source>
        <dbReference type="Google" id="ProtNLM"/>
    </source>
</evidence>
<dbReference type="Proteomes" id="UP000214646">
    <property type="component" value="Unassembled WGS sequence"/>
</dbReference>
<dbReference type="EMBL" id="NIDE01000019">
    <property type="protein sequence ID" value="OWK34694.1"/>
    <property type="molecule type" value="Genomic_DNA"/>
</dbReference>
<gene>
    <name evidence="2" type="ORF">FRUB_09536</name>
</gene>
<keyword evidence="3" id="KW-1185">Reference proteome</keyword>